<sequence>MSRPRGGAVPHILHLQSTFAAGGKELRTVQLINAFGKNARHSIVSAEPDHLEAAERIAKGNDVRIQPPFPALKGRPTPGRLQKLAKAMQGYDLVCTYNWGALDAVMAHTLFKDLHNLPPLIHHEDGFDESEAKRLKKRRTWYRRIALGKTAGLVVPSERLEEVALVDWQQPLARVKRIPNGIDTKAFAMRPKKDALRLIKHPGEFWVGTLAGLRTVKNLPRLVRVFNDLAENWQLVILGEGEAREAILAEADRLQINHRVHLPGAIDDPARVIGLFDIFALSSDSEQFPVSVIEAMAAGLPVVAPAVGDIAGMVSEANVEFITPPGNEEELRMALVQLAVSKELRREVGEANRARAVAQFDEAKMIATYRRLYSSAMRIEL</sequence>
<keyword evidence="4" id="KW-1185">Reference proteome</keyword>
<dbReference type="Gene3D" id="3.40.50.2000">
    <property type="entry name" value="Glycogen Phosphorylase B"/>
    <property type="match status" value="2"/>
</dbReference>
<dbReference type="Pfam" id="PF13439">
    <property type="entry name" value="Glyco_transf_4"/>
    <property type="match status" value="1"/>
</dbReference>
<keyword evidence="3" id="KW-0808">Transferase</keyword>
<dbReference type="Proteomes" id="UP000290057">
    <property type="component" value="Chromosome"/>
</dbReference>
<evidence type="ECO:0000313" key="3">
    <source>
        <dbReference type="EMBL" id="BBI20445.1"/>
    </source>
</evidence>
<dbReference type="SUPFAM" id="SSF53756">
    <property type="entry name" value="UDP-Glycosyltransferase/glycogen phosphorylase"/>
    <property type="match status" value="1"/>
</dbReference>
<dbReference type="InterPro" id="IPR001296">
    <property type="entry name" value="Glyco_trans_1"/>
</dbReference>
<dbReference type="EMBL" id="AP019389">
    <property type="protein sequence ID" value="BBI20445.1"/>
    <property type="molecule type" value="Genomic_DNA"/>
</dbReference>
<dbReference type="GO" id="GO:0016757">
    <property type="term" value="F:glycosyltransferase activity"/>
    <property type="evidence" value="ECO:0007669"/>
    <property type="project" value="InterPro"/>
</dbReference>
<dbReference type="InterPro" id="IPR028098">
    <property type="entry name" value="Glyco_trans_4-like_N"/>
</dbReference>
<proteinExistence type="predicted"/>
<evidence type="ECO:0000259" key="2">
    <source>
        <dbReference type="Pfam" id="PF13439"/>
    </source>
</evidence>
<dbReference type="PANTHER" id="PTHR12526">
    <property type="entry name" value="GLYCOSYLTRANSFERASE"/>
    <property type="match status" value="1"/>
</dbReference>
<dbReference type="RefSeq" id="WP_130586305.1">
    <property type="nucleotide sequence ID" value="NZ_AP019389.1"/>
</dbReference>
<accession>A0A3T1CHH9</accession>
<reference evidence="3 4" key="1">
    <citation type="submission" date="2019-01" db="EMBL/GenBank/DDBJ databases">
        <title>Complete genome sequence of Erythrobacter flavus KJ5.</title>
        <authorList>
            <person name="Kanesaki Y."/>
            <person name="Brotosudarmo T."/>
            <person name="Moriuchi R."/>
            <person name="Awai K."/>
        </authorList>
    </citation>
    <scope>NUCLEOTIDE SEQUENCE [LARGE SCALE GENOMIC DNA]</scope>
    <source>
        <strain evidence="3 4">KJ5</strain>
    </source>
</reference>
<name>A0A3T1CHH9_9SPHN</name>
<evidence type="ECO:0000259" key="1">
    <source>
        <dbReference type="Pfam" id="PF00534"/>
    </source>
</evidence>
<dbReference type="AlphaFoldDB" id="A0A3T1CHH9"/>
<dbReference type="PANTHER" id="PTHR12526:SF630">
    <property type="entry name" value="GLYCOSYLTRANSFERASE"/>
    <property type="match status" value="1"/>
</dbReference>
<gene>
    <name evidence="3" type="ORF">EKJ_12920</name>
</gene>
<feature type="domain" description="Glycosyl transferase family 1" evidence="1">
    <location>
        <begin position="207"/>
        <end position="354"/>
    </location>
</feature>
<feature type="domain" description="Glycosyltransferase subfamily 4-like N-terminal" evidence="2">
    <location>
        <begin position="22"/>
        <end position="185"/>
    </location>
</feature>
<organism evidence="3 4">
    <name type="scientific">Qipengyuania flava</name>
    <dbReference type="NCBI Taxonomy" id="192812"/>
    <lineage>
        <taxon>Bacteria</taxon>
        <taxon>Pseudomonadati</taxon>
        <taxon>Pseudomonadota</taxon>
        <taxon>Alphaproteobacteria</taxon>
        <taxon>Sphingomonadales</taxon>
        <taxon>Erythrobacteraceae</taxon>
        <taxon>Qipengyuania</taxon>
    </lineage>
</organism>
<protein>
    <submittedName>
        <fullName evidence="3">Glycosyl transferase family 1</fullName>
    </submittedName>
</protein>
<evidence type="ECO:0000313" key="4">
    <source>
        <dbReference type="Proteomes" id="UP000290057"/>
    </source>
</evidence>
<dbReference type="Pfam" id="PF00534">
    <property type="entry name" value="Glycos_transf_1"/>
    <property type="match status" value="1"/>
</dbReference>